<dbReference type="EMBL" id="PDKK01000010">
    <property type="protein sequence ID" value="RXK04265.1"/>
    <property type="molecule type" value="Genomic_DNA"/>
</dbReference>
<name>A0A4Q1AJ97_9BACT</name>
<feature type="non-terminal residue" evidence="1">
    <location>
        <position position="169"/>
    </location>
</feature>
<protein>
    <recommendedName>
        <fullName evidence="3">Lipoprotein</fullName>
    </recommendedName>
</protein>
<accession>A0A4Q1AJ97</accession>
<sequence>MNKFHSIFLLFSLVFLTSCTNKNSLGFSYKNDFNAKSVQNTKKRDIVVNNEVKFMFFVTYLNLVDNKYNNNNIDSFIVGFQNVDKKDFDLQKSDFTITSKSKEEIEEIDGKKVKVKDEKFTKENNNIFIGEKPIKITKLDKGSDLVKNISLKNNWAEYYLVEFNSTKSS</sequence>
<proteinExistence type="predicted"/>
<evidence type="ECO:0000313" key="1">
    <source>
        <dbReference type="EMBL" id="RXK04265.1"/>
    </source>
</evidence>
<comment type="caution">
    <text evidence="1">The sequence shown here is derived from an EMBL/GenBank/DDBJ whole genome shotgun (WGS) entry which is preliminary data.</text>
</comment>
<keyword evidence="2" id="KW-1185">Reference proteome</keyword>
<evidence type="ECO:0008006" key="3">
    <source>
        <dbReference type="Google" id="ProtNLM"/>
    </source>
</evidence>
<evidence type="ECO:0000313" key="2">
    <source>
        <dbReference type="Proteomes" id="UP000289758"/>
    </source>
</evidence>
<dbReference type="OrthoDB" id="5373271at2"/>
<dbReference type="RefSeq" id="WP_129087704.1">
    <property type="nucleotide sequence ID" value="NZ_PDKK01000010.1"/>
</dbReference>
<gene>
    <name evidence="1" type="ORF">CRV07_10850</name>
</gene>
<dbReference type="AlphaFoldDB" id="A0A4Q1AJ97"/>
<reference evidence="1 2" key="1">
    <citation type="submission" date="2017-10" db="EMBL/GenBank/DDBJ databases">
        <title>Genomics of the genus Arcobacter.</title>
        <authorList>
            <person name="Perez-Cataluna A."/>
            <person name="Figueras M.J."/>
        </authorList>
    </citation>
    <scope>NUCLEOTIDE SEQUENCE [LARGE SCALE GENOMIC DNA]</scope>
    <source>
        <strain evidence="1 2">CECT 8441</strain>
    </source>
</reference>
<organism evidence="1 2">
    <name type="scientific">Halarcobacter ebronensis</name>
    <dbReference type="NCBI Taxonomy" id="1462615"/>
    <lineage>
        <taxon>Bacteria</taxon>
        <taxon>Pseudomonadati</taxon>
        <taxon>Campylobacterota</taxon>
        <taxon>Epsilonproteobacteria</taxon>
        <taxon>Campylobacterales</taxon>
        <taxon>Arcobacteraceae</taxon>
        <taxon>Halarcobacter</taxon>
    </lineage>
</organism>
<dbReference type="Proteomes" id="UP000289758">
    <property type="component" value="Unassembled WGS sequence"/>
</dbReference>
<dbReference type="PROSITE" id="PS51257">
    <property type="entry name" value="PROKAR_LIPOPROTEIN"/>
    <property type="match status" value="1"/>
</dbReference>